<sequence length="134" mass="15141">MKKNTKVVLISISLLILLTALFLFIRTPSQNTKQQEVPQQTTEPTVQASPENNSPPVTDEEVKDRDQSHEKVENIIDQATRIVVDRAPGFWDKVKNTGNWFMEFDTKYALILLGVSVLIFSVVGGEGSRKKNKR</sequence>
<feature type="region of interest" description="Disordered" evidence="1">
    <location>
        <begin position="30"/>
        <end position="69"/>
    </location>
</feature>
<proteinExistence type="predicted"/>
<dbReference type="Proteomes" id="UP000247459">
    <property type="component" value="Unassembled WGS sequence"/>
</dbReference>
<feature type="transmembrane region" description="Helical" evidence="2">
    <location>
        <begin position="108"/>
        <end position="125"/>
    </location>
</feature>
<keyword evidence="2" id="KW-0472">Membrane</keyword>
<dbReference type="AlphaFoldDB" id="A0A2W0CDV3"/>
<dbReference type="RefSeq" id="WP_110756161.1">
    <property type="nucleotide sequence ID" value="NZ_PRLG01000003.1"/>
</dbReference>
<reference evidence="3 4" key="1">
    <citation type="submission" date="2018-01" db="EMBL/GenBank/DDBJ databases">
        <title>Genome sequence of the PGP bacterium Paenibacillus illinoisensis E3.</title>
        <authorList>
            <person name="Rolli E."/>
            <person name="Marasco R."/>
            <person name="Bessem C."/>
            <person name="Michoud G."/>
            <person name="Gaiarsa S."/>
            <person name="Borin S."/>
            <person name="Daffonchio D."/>
        </authorList>
    </citation>
    <scope>NUCLEOTIDE SEQUENCE [LARGE SCALE GENOMIC DNA]</scope>
    <source>
        <strain evidence="3 4">E3</strain>
    </source>
</reference>
<dbReference type="EMBL" id="PRLG01000003">
    <property type="protein sequence ID" value="PYY30990.1"/>
    <property type="molecule type" value="Genomic_DNA"/>
</dbReference>
<evidence type="ECO:0000313" key="3">
    <source>
        <dbReference type="EMBL" id="PYY30990.1"/>
    </source>
</evidence>
<accession>A0A2W0CDV3</accession>
<keyword evidence="2" id="KW-1133">Transmembrane helix</keyword>
<keyword evidence="2" id="KW-0812">Transmembrane</keyword>
<dbReference type="OrthoDB" id="9941248at2"/>
<organism evidence="3 4">
    <name type="scientific">Paenibacillus illinoisensis</name>
    <dbReference type="NCBI Taxonomy" id="59845"/>
    <lineage>
        <taxon>Bacteria</taxon>
        <taxon>Bacillati</taxon>
        <taxon>Bacillota</taxon>
        <taxon>Bacilli</taxon>
        <taxon>Bacillales</taxon>
        <taxon>Paenibacillaceae</taxon>
        <taxon>Paenibacillus</taxon>
    </lineage>
</organism>
<comment type="caution">
    <text evidence="3">The sequence shown here is derived from an EMBL/GenBank/DDBJ whole genome shotgun (WGS) entry which is preliminary data.</text>
</comment>
<feature type="transmembrane region" description="Helical" evidence="2">
    <location>
        <begin position="7"/>
        <end position="25"/>
    </location>
</feature>
<gene>
    <name evidence="3" type="ORF">PIL02S_00537</name>
</gene>
<evidence type="ECO:0000256" key="1">
    <source>
        <dbReference type="SAM" id="MobiDB-lite"/>
    </source>
</evidence>
<protein>
    <submittedName>
        <fullName evidence="3">Uncharacterized protein</fullName>
    </submittedName>
</protein>
<feature type="compositionally biased region" description="Basic and acidic residues" evidence="1">
    <location>
        <begin position="60"/>
        <end position="69"/>
    </location>
</feature>
<evidence type="ECO:0000313" key="4">
    <source>
        <dbReference type="Proteomes" id="UP000247459"/>
    </source>
</evidence>
<feature type="compositionally biased region" description="Low complexity" evidence="1">
    <location>
        <begin position="34"/>
        <end position="47"/>
    </location>
</feature>
<evidence type="ECO:0000256" key="2">
    <source>
        <dbReference type="SAM" id="Phobius"/>
    </source>
</evidence>
<name>A0A2W0CDV3_9BACL</name>